<name>K5VG54_PHACS</name>
<evidence type="ECO:0000313" key="1">
    <source>
        <dbReference type="EMBL" id="EKM50188.1"/>
    </source>
</evidence>
<dbReference type="Proteomes" id="UP000008370">
    <property type="component" value="Unassembled WGS sequence"/>
</dbReference>
<dbReference type="AlphaFoldDB" id="K5VG54"/>
<dbReference type="InParanoid" id="K5VG54"/>
<reference evidence="1 2" key="1">
    <citation type="journal article" date="2012" name="BMC Genomics">
        <title>Comparative genomics of the white-rot fungi, Phanerochaete carnosa and P. chrysosporium, to elucidate the genetic basis of the distinct wood types they colonize.</title>
        <authorList>
            <person name="Suzuki H."/>
            <person name="MacDonald J."/>
            <person name="Syed K."/>
            <person name="Salamov A."/>
            <person name="Hori C."/>
            <person name="Aerts A."/>
            <person name="Henrissat B."/>
            <person name="Wiebenga A."/>
            <person name="vanKuyk P.A."/>
            <person name="Barry K."/>
            <person name="Lindquist E."/>
            <person name="LaButti K."/>
            <person name="Lapidus A."/>
            <person name="Lucas S."/>
            <person name="Coutinho P."/>
            <person name="Gong Y."/>
            <person name="Samejima M."/>
            <person name="Mahadevan R."/>
            <person name="Abou-Zaid M."/>
            <person name="de Vries R.P."/>
            <person name="Igarashi K."/>
            <person name="Yadav J.S."/>
            <person name="Grigoriev I.V."/>
            <person name="Master E.R."/>
        </authorList>
    </citation>
    <scope>NUCLEOTIDE SEQUENCE [LARGE SCALE GENOMIC DNA]</scope>
    <source>
        <strain evidence="1 2">HHB-10118-sp</strain>
    </source>
</reference>
<sequence>MVGRPSRYAVSVTCTASNPSNVAAYRKCISWRRTTATYLIHLDSAVLTTSE</sequence>
<organism evidence="1 2">
    <name type="scientific">Phanerochaete carnosa (strain HHB-10118-sp)</name>
    <name type="common">White-rot fungus</name>
    <name type="synonym">Peniophora carnosa</name>
    <dbReference type="NCBI Taxonomy" id="650164"/>
    <lineage>
        <taxon>Eukaryota</taxon>
        <taxon>Fungi</taxon>
        <taxon>Dikarya</taxon>
        <taxon>Basidiomycota</taxon>
        <taxon>Agaricomycotina</taxon>
        <taxon>Agaricomycetes</taxon>
        <taxon>Polyporales</taxon>
        <taxon>Phanerochaetaceae</taxon>
        <taxon>Phanerochaete</taxon>
    </lineage>
</organism>
<feature type="non-terminal residue" evidence="1">
    <location>
        <position position="51"/>
    </location>
</feature>
<evidence type="ECO:0000313" key="2">
    <source>
        <dbReference type="Proteomes" id="UP000008370"/>
    </source>
</evidence>
<dbReference type="GeneID" id="18918912"/>
<proteinExistence type="predicted"/>
<gene>
    <name evidence="1" type="ORF">PHACADRAFT_264774</name>
</gene>
<dbReference type="RefSeq" id="XP_007401377.1">
    <property type="nucleotide sequence ID" value="XM_007401315.1"/>
</dbReference>
<protein>
    <submittedName>
        <fullName evidence="1">Uncharacterized protein</fullName>
    </submittedName>
</protein>
<dbReference type="EMBL" id="JH930479">
    <property type="protein sequence ID" value="EKM50188.1"/>
    <property type="molecule type" value="Genomic_DNA"/>
</dbReference>
<accession>K5VG54</accession>
<dbReference type="HOGENOM" id="CLU_3112052_0_0_1"/>
<keyword evidence="2" id="KW-1185">Reference proteome</keyword>
<dbReference type="KEGG" id="pco:PHACADRAFT_264774"/>